<dbReference type="PANTHER" id="PTHR39591:SF1">
    <property type="entry name" value="UPF0265 PROTEIN YEEX"/>
    <property type="match status" value="1"/>
</dbReference>
<evidence type="ECO:0000313" key="3">
    <source>
        <dbReference type="EMBL" id="OEE58556.1"/>
    </source>
</evidence>
<comment type="subcellular location">
    <subcellularLocation>
        <location evidence="2">Cytoplasm</location>
    </subcellularLocation>
</comment>
<sequence length="102" mass="12397">MNNVFEIVKFSRRKNKLKREIQDNEKKIRDNQKRVTLLENLLDYIQPDMTHDEIVEIVKNMKADYEDRVDDHIINSAEISKERREISRQIKELTRQEKEGKK</sequence>
<dbReference type="PIRSF" id="PIRSF028773">
    <property type="entry name" value="UCP028773"/>
    <property type="match status" value="1"/>
</dbReference>
<comment type="caution">
    <text evidence="3">The sequence shown here is derived from an EMBL/GenBank/DDBJ whole genome shotgun (WGS) entry which is preliminary data.</text>
</comment>
<feature type="coiled-coil region" evidence="2">
    <location>
        <begin position="7"/>
        <end position="34"/>
    </location>
</feature>
<keyword evidence="2" id="KW-0175">Coiled coil</keyword>
<comment type="similarity">
    <text evidence="2">Belongs to the pole-localizer TmaR family.</text>
</comment>
<dbReference type="InterPro" id="IPR007458">
    <property type="entry name" value="DUF496"/>
</dbReference>
<dbReference type="RefSeq" id="WP_016959812.1">
    <property type="nucleotide sequence ID" value="NZ_AJWN02000092.1"/>
</dbReference>
<keyword evidence="1 2" id="KW-0963">Cytoplasm</keyword>
<dbReference type="NCBIfam" id="NF003844">
    <property type="entry name" value="PRK05423.1"/>
    <property type="match status" value="1"/>
</dbReference>
<evidence type="ECO:0000256" key="1">
    <source>
        <dbReference type="ARBA" id="ARBA00022490"/>
    </source>
</evidence>
<evidence type="ECO:0000313" key="4">
    <source>
        <dbReference type="Proteomes" id="UP000095039"/>
    </source>
</evidence>
<evidence type="ECO:0000256" key="2">
    <source>
        <dbReference type="HAMAP-Rule" id="MF_00683"/>
    </source>
</evidence>
<comment type="function">
    <text evidence="2">Pole-localizer protein involved in the regulation of several cellular processes.</text>
</comment>
<accession>A0A1E5BZ55</accession>
<keyword evidence="4" id="KW-1185">Reference proteome</keyword>
<reference evidence="3 4" key="1">
    <citation type="journal article" date="2012" name="Science">
        <title>Ecological populations of bacteria act as socially cohesive units of antibiotic production and resistance.</title>
        <authorList>
            <person name="Cordero O.X."/>
            <person name="Wildschutte H."/>
            <person name="Kirkup B."/>
            <person name="Proehl S."/>
            <person name="Ngo L."/>
            <person name="Hussain F."/>
            <person name="Le Roux F."/>
            <person name="Mincer T."/>
            <person name="Polz M.F."/>
        </authorList>
    </citation>
    <scope>NUCLEOTIDE SEQUENCE [LARGE SCALE GENOMIC DNA]</scope>
    <source>
        <strain evidence="3 4">FF-454</strain>
    </source>
</reference>
<organism evidence="3 4">
    <name type="scientific">Enterovibrio norvegicus FF-454</name>
    <dbReference type="NCBI Taxonomy" id="1185651"/>
    <lineage>
        <taxon>Bacteria</taxon>
        <taxon>Pseudomonadati</taxon>
        <taxon>Pseudomonadota</taxon>
        <taxon>Gammaproteobacteria</taxon>
        <taxon>Vibrionales</taxon>
        <taxon>Vibrionaceae</taxon>
        <taxon>Enterovibrio</taxon>
    </lineage>
</organism>
<dbReference type="PANTHER" id="PTHR39591">
    <property type="entry name" value="UPF0265 PROTEIN YEEX"/>
    <property type="match status" value="1"/>
</dbReference>
<dbReference type="AlphaFoldDB" id="A0A1E5BZ55"/>
<dbReference type="GO" id="GO:0032880">
    <property type="term" value="P:regulation of protein localization"/>
    <property type="evidence" value="ECO:0007669"/>
    <property type="project" value="UniProtKB-UniRule"/>
</dbReference>
<proteinExistence type="inferred from homology"/>
<dbReference type="Pfam" id="PF04363">
    <property type="entry name" value="DUF496"/>
    <property type="match status" value="1"/>
</dbReference>
<dbReference type="GO" id="GO:0005829">
    <property type="term" value="C:cytosol"/>
    <property type="evidence" value="ECO:0007669"/>
    <property type="project" value="TreeGrafter"/>
</dbReference>
<name>A0A1E5BZ55_9GAMM</name>
<dbReference type="HAMAP" id="MF_00683">
    <property type="entry name" value="UPF0265"/>
    <property type="match status" value="1"/>
</dbReference>
<dbReference type="Proteomes" id="UP000095039">
    <property type="component" value="Unassembled WGS sequence"/>
</dbReference>
<protein>
    <recommendedName>
        <fullName evidence="2">Pole-localizer protein TmaR</fullName>
    </recommendedName>
</protein>
<dbReference type="EMBL" id="AJWN02000092">
    <property type="protein sequence ID" value="OEE58556.1"/>
    <property type="molecule type" value="Genomic_DNA"/>
</dbReference>
<gene>
    <name evidence="2" type="primary">tmaR</name>
    <name evidence="3" type="ORF">A1OK_14965</name>
</gene>